<dbReference type="EMBL" id="CAJVPI010000597">
    <property type="protein sequence ID" value="CAG8554113.1"/>
    <property type="molecule type" value="Genomic_DNA"/>
</dbReference>
<dbReference type="SUPFAM" id="SSF47769">
    <property type="entry name" value="SAM/Pointed domain"/>
    <property type="match status" value="1"/>
</dbReference>
<dbReference type="InterPro" id="IPR027417">
    <property type="entry name" value="P-loop_NTPase"/>
</dbReference>
<dbReference type="OrthoDB" id="2319592at2759"/>
<dbReference type="Gene3D" id="1.10.150.50">
    <property type="entry name" value="Transcription Factor, Ets-1"/>
    <property type="match status" value="1"/>
</dbReference>
<dbReference type="Gene3D" id="3.40.50.300">
    <property type="entry name" value="P-loop containing nucleotide triphosphate hydrolases"/>
    <property type="match status" value="1"/>
</dbReference>
<evidence type="ECO:0000313" key="2">
    <source>
        <dbReference type="Proteomes" id="UP000789739"/>
    </source>
</evidence>
<dbReference type="SUPFAM" id="SSF52540">
    <property type="entry name" value="P-loop containing nucleoside triphosphate hydrolases"/>
    <property type="match status" value="1"/>
</dbReference>
<sequence>MSGKITLPTGLPENVQDWKRSEVLEFLNNNRIQYDLDNKDIQVIGNNKVAGIALLALTEEKLRSIGLTFDAGQKCKGDAEFDCPTKRYRCNISTTGPIHPEASTLVLPFLERDIFTQVIDGLCNEWISFIIYGPYQSGKTTFLLALERALKDSNIEPIYFEMAGAKGSIKKFGYADGFTRFISNLIFGKILSQEELYKQIMETEKRFILLVDELQYIFTSDDLLSVGKTFFRNITSHSNISYVAAGTFKLTDLMDNTMYSLPRENERFESLFNRAKFCRIPFFNVQEMGKIFDLYNDKVDPYPVPLDIKLNIIHESCGHPASFMILLKIYNDILPATLLDWKVVMKQNIVEYSNGTHMKIRKYLLLMSDDQKQHVRSLTNNGIDIWTADLGLLNHLEKDLLNFGILVSPNAQSIRFTSCIILCVCIENLWPQAKICLLESDLVSAENLLKYGLQNIYPPMVAHEWVQNKEGPAEASFQAALYSVFNGLLPTSMMCLFEVNAHGKEKLDLLVVKDSEGLEKWAGYKLKVKKISESDFKEPLKQAKKYADYFKMDIHLVNFYLENVHPVFPSIACIPVLNVACNMNCTEFTIRSSKEDKGIKVNNIHNIVIE</sequence>
<accession>A0A9N9B836</accession>
<proteinExistence type="predicted"/>
<protein>
    <submittedName>
        <fullName evidence="1">4644_t:CDS:1</fullName>
    </submittedName>
</protein>
<reference evidence="1" key="1">
    <citation type="submission" date="2021-06" db="EMBL/GenBank/DDBJ databases">
        <authorList>
            <person name="Kallberg Y."/>
            <person name="Tangrot J."/>
            <person name="Rosling A."/>
        </authorList>
    </citation>
    <scope>NUCLEOTIDE SEQUENCE</scope>
    <source>
        <strain evidence="1">BR232B</strain>
    </source>
</reference>
<dbReference type="Proteomes" id="UP000789739">
    <property type="component" value="Unassembled WGS sequence"/>
</dbReference>
<organism evidence="1 2">
    <name type="scientific">Paraglomus brasilianum</name>
    <dbReference type="NCBI Taxonomy" id="144538"/>
    <lineage>
        <taxon>Eukaryota</taxon>
        <taxon>Fungi</taxon>
        <taxon>Fungi incertae sedis</taxon>
        <taxon>Mucoromycota</taxon>
        <taxon>Glomeromycotina</taxon>
        <taxon>Glomeromycetes</taxon>
        <taxon>Paraglomerales</taxon>
        <taxon>Paraglomeraceae</taxon>
        <taxon>Paraglomus</taxon>
    </lineage>
</organism>
<evidence type="ECO:0000313" key="1">
    <source>
        <dbReference type="EMBL" id="CAG8554113.1"/>
    </source>
</evidence>
<keyword evidence="2" id="KW-1185">Reference proteome</keyword>
<comment type="caution">
    <text evidence="1">The sequence shown here is derived from an EMBL/GenBank/DDBJ whole genome shotgun (WGS) entry which is preliminary data.</text>
</comment>
<gene>
    <name evidence="1" type="ORF">PBRASI_LOCUS5244</name>
</gene>
<dbReference type="InterPro" id="IPR013761">
    <property type="entry name" value="SAM/pointed_sf"/>
</dbReference>
<name>A0A9N9B836_9GLOM</name>
<dbReference type="AlphaFoldDB" id="A0A9N9B836"/>